<proteinExistence type="predicted"/>
<evidence type="ECO:0000313" key="3">
    <source>
        <dbReference type="Proteomes" id="UP000694843"/>
    </source>
</evidence>
<dbReference type="KEGG" id="hazt:125178932"/>
<keyword evidence="3" id="KW-1185">Reference proteome</keyword>
<feature type="transmembrane region" description="Helical" evidence="1">
    <location>
        <begin position="79"/>
        <end position="105"/>
    </location>
</feature>
<keyword evidence="2" id="KW-0732">Signal</keyword>
<evidence type="ECO:0000256" key="1">
    <source>
        <dbReference type="SAM" id="Phobius"/>
    </source>
</evidence>
<organism evidence="3 4">
    <name type="scientific">Hyalella azteca</name>
    <name type="common">Amphipod</name>
    <dbReference type="NCBI Taxonomy" id="294128"/>
    <lineage>
        <taxon>Eukaryota</taxon>
        <taxon>Metazoa</taxon>
        <taxon>Ecdysozoa</taxon>
        <taxon>Arthropoda</taxon>
        <taxon>Crustacea</taxon>
        <taxon>Multicrustacea</taxon>
        <taxon>Malacostraca</taxon>
        <taxon>Eumalacostraca</taxon>
        <taxon>Peracarida</taxon>
        <taxon>Amphipoda</taxon>
        <taxon>Senticaudata</taxon>
        <taxon>Talitrida</taxon>
        <taxon>Talitroidea</taxon>
        <taxon>Hyalellidae</taxon>
        <taxon>Hyalella</taxon>
    </lineage>
</organism>
<gene>
    <name evidence="4" type="primary">LOC125178932</name>
</gene>
<keyword evidence="1" id="KW-1133">Transmembrane helix</keyword>
<dbReference type="RefSeq" id="XP_047739786.1">
    <property type="nucleotide sequence ID" value="XM_047883830.1"/>
</dbReference>
<feature type="chain" id="PRO_5036949375" evidence="2">
    <location>
        <begin position="19"/>
        <end position="109"/>
    </location>
</feature>
<reference evidence="4" key="1">
    <citation type="submission" date="2025-08" db="UniProtKB">
        <authorList>
            <consortium name="RefSeq"/>
        </authorList>
    </citation>
    <scope>IDENTIFICATION</scope>
    <source>
        <tissue evidence="4">Whole organism</tissue>
    </source>
</reference>
<keyword evidence="1" id="KW-0472">Membrane</keyword>
<evidence type="ECO:0000256" key="2">
    <source>
        <dbReference type="SAM" id="SignalP"/>
    </source>
</evidence>
<protein>
    <submittedName>
        <fullName evidence="4">Uncharacterized protein LOC125178932</fullName>
    </submittedName>
</protein>
<feature type="signal peptide" evidence="2">
    <location>
        <begin position="1"/>
        <end position="18"/>
    </location>
</feature>
<name>A0A979FTM5_HYAAZ</name>
<dbReference type="Proteomes" id="UP000694843">
    <property type="component" value="Unplaced"/>
</dbReference>
<feature type="transmembrane region" description="Helical" evidence="1">
    <location>
        <begin position="34"/>
        <end position="52"/>
    </location>
</feature>
<dbReference type="AlphaFoldDB" id="A0A979FTM5"/>
<dbReference type="GeneID" id="125178932"/>
<evidence type="ECO:0000313" key="4">
    <source>
        <dbReference type="RefSeq" id="XP_047739786.1"/>
    </source>
</evidence>
<keyword evidence="1" id="KW-0812">Transmembrane</keyword>
<accession>A0A979FTM5</accession>
<sequence>MNASSLMVLVLFVGVGVASLPPPENRPKLHDPSIQEVLSSAGVFSVLFLGVYEVSRLSKGRRPNHPPPALRARRPLRRVVPLAASLLVAGVVLASFPLGLVLTLITGGG</sequence>